<protein>
    <recommendedName>
        <fullName evidence="8">FAD-binding PCMH-type domain-containing protein</fullName>
    </recommendedName>
</protein>
<dbReference type="InterPro" id="IPR012951">
    <property type="entry name" value="BBE"/>
</dbReference>
<dbReference type="Gene3D" id="3.30.43.10">
    <property type="entry name" value="Uridine Diphospho-n-acetylenolpyruvylglucosamine Reductase, domain 2"/>
    <property type="match status" value="1"/>
</dbReference>
<evidence type="ECO:0000256" key="6">
    <source>
        <dbReference type="ARBA" id="ARBA00023157"/>
    </source>
</evidence>
<dbReference type="Gene3D" id="3.40.462.20">
    <property type="match status" value="1"/>
</dbReference>
<keyword evidence="7" id="KW-0325">Glycoprotein</keyword>
<keyword evidence="10" id="KW-1185">Reference proteome</keyword>
<keyword evidence="3" id="KW-0285">Flavoprotein</keyword>
<evidence type="ECO:0000313" key="9">
    <source>
        <dbReference type="EMBL" id="KAJ4843056.1"/>
    </source>
</evidence>
<dbReference type="InterPro" id="IPR016166">
    <property type="entry name" value="FAD-bd_PCMH"/>
</dbReference>
<dbReference type="Proteomes" id="UP001141552">
    <property type="component" value="Unassembled WGS sequence"/>
</dbReference>
<keyword evidence="6" id="KW-1015">Disulfide bond</keyword>
<evidence type="ECO:0000256" key="5">
    <source>
        <dbReference type="ARBA" id="ARBA00022827"/>
    </source>
</evidence>
<evidence type="ECO:0000313" key="10">
    <source>
        <dbReference type="Proteomes" id="UP001141552"/>
    </source>
</evidence>
<dbReference type="GO" id="GO:0071949">
    <property type="term" value="F:FAD binding"/>
    <property type="evidence" value="ECO:0007669"/>
    <property type="project" value="InterPro"/>
</dbReference>
<comment type="cofactor">
    <cofactor evidence="1">
        <name>FAD</name>
        <dbReference type="ChEBI" id="CHEBI:57692"/>
    </cofactor>
</comment>
<dbReference type="GO" id="GO:1901696">
    <property type="term" value="P:cannabinoid biosynthetic process"/>
    <property type="evidence" value="ECO:0007669"/>
    <property type="project" value="UniProtKB-ARBA"/>
</dbReference>
<comment type="similarity">
    <text evidence="2">Belongs to the oxygen-dependent FAD-linked oxidoreductase family.</text>
</comment>
<dbReference type="AlphaFoldDB" id="A0A9Q0G4N5"/>
<accession>A0A9Q0G4N5</accession>
<gene>
    <name evidence="9" type="ORF">Tsubulata_026633</name>
</gene>
<dbReference type="Pfam" id="PF08031">
    <property type="entry name" value="BBE"/>
    <property type="match status" value="1"/>
</dbReference>
<dbReference type="PANTHER" id="PTHR32448">
    <property type="entry name" value="OS08G0158400 PROTEIN"/>
    <property type="match status" value="1"/>
</dbReference>
<sequence>MSKGGGAYASVLDKFLECLRQHSNTNHPVSKAIHTLTTNNTLFRSTLETYISNRRFSTPTTPKPLAIITAMHESHVQATVLCAKSHGLQLRIRSGGHDYDGLSYVSHVPFVILDMFKLRSIEVDMAGETAWVQAGATTGELYYKIANLSKVHAFPAGVCTTLGTGGHFSGGGYGNLMRKYGLSVDHIVDAQIVDARGRILNRTGMGEDLFWAIRGGGGASFGVILSWKIKLVRVPPTVTVFQVDRTVDAAGATDLAYRWQQVATEVDKELFIRLVVQKAVNATTSQKTIKITLVGMFLGRSRALLPLLENSFPELGLQDKDCIEMSWAESVIFWYELPLGTPVDVLLDRPKGPAISYEIKSDYVKQTISKDALENIWKMLIKYEPIHMKWNPFGGKMSEVPSNATPFPRRAGYLFLIQYYVDWKEEGSKASDHYLSLTRKMYEGMTPYVSKNPREAFLNYRDVDIGSNLSNQTSFREGIVYGTKYFKDNFPRLVQVKARVDPDNFFNYEQSIPLRTF</sequence>
<keyword evidence="5" id="KW-0274">FAD</keyword>
<evidence type="ECO:0000256" key="7">
    <source>
        <dbReference type="ARBA" id="ARBA00023180"/>
    </source>
</evidence>
<dbReference type="PROSITE" id="PS51387">
    <property type="entry name" value="FAD_PCMH"/>
    <property type="match status" value="1"/>
</dbReference>
<evidence type="ECO:0000256" key="3">
    <source>
        <dbReference type="ARBA" id="ARBA00022630"/>
    </source>
</evidence>
<feature type="domain" description="FAD-binding PCMH-type" evidence="8">
    <location>
        <begin position="60"/>
        <end position="234"/>
    </location>
</feature>
<evidence type="ECO:0000259" key="8">
    <source>
        <dbReference type="PROSITE" id="PS51387"/>
    </source>
</evidence>
<dbReference type="FunFam" id="3.30.43.10:FF:000004">
    <property type="entry name" value="Berberine bridge enzyme-like 15"/>
    <property type="match status" value="1"/>
</dbReference>
<dbReference type="SUPFAM" id="SSF56176">
    <property type="entry name" value="FAD-binding/transporter-associated domain-like"/>
    <property type="match status" value="1"/>
</dbReference>
<dbReference type="InterPro" id="IPR006094">
    <property type="entry name" value="Oxid_FAD_bind_N"/>
</dbReference>
<reference evidence="9" key="2">
    <citation type="journal article" date="2023" name="Plants (Basel)">
        <title>Annotation of the Turnera subulata (Passifloraceae) Draft Genome Reveals the S-Locus Evolved after the Divergence of Turneroideae from Passifloroideae in a Stepwise Manner.</title>
        <authorList>
            <person name="Henning P.M."/>
            <person name="Roalson E.H."/>
            <person name="Mir W."/>
            <person name="McCubbin A.G."/>
            <person name="Shore J.S."/>
        </authorList>
    </citation>
    <scope>NUCLEOTIDE SEQUENCE</scope>
    <source>
        <strain evidence="9">F60SS</strain>
    </source>
</reference>
<keyword evidence="4" id="KW-0732">Signal</keyword>
<dbReference type="InterPro" id="IPR016169">
    <property type="entry name" value="FAD-bd_PCMH_sub2"/>
</dbReference>
<dbReference type="Pfam" id="PF01565">
    <property type="entry name" value="FAD_binding_4"/>
    <property type="match status" value="1"/>
</dbReference>
<dbReference type="Gene3D" id="3.30.465.10">
    <property type="match status" value="1"/>
</dbReference>
<evidence type="ECO:0000256" key="4">
    <source>
        <dbReference type="ARBA" id="ARBA00022729"/>
    </source>
</evidence>
<reference evidence="9" key="1">
    <citation type="submission" date="2022-02" db="EMBL/GenBank/DDBJ databases">
        <authorList>
            <person name="Henning P.M."/>
            <person name="McCubbin A.G."/>
            <person name="Shore J.S."/>
        </authorList>
    </citation>
    <scope>NUCLEOTIDE SEQUENCE</scope>
    <source>
        <strain evidence="9">F60SS</strain>
        <tissue evidence="9">Leaves</tissue>
    </source>
</reference>
<dbReference type="InterPro" id="IPR036318">
    <property type="entry name" value="FAD-bd_PCMH-like_sf"/>
</dbReference>
<dbReference type="InterPro" id="IPR016167">
    <property type="entry name" value="FAD-bd_PCMH_sub1"/>
</dbReference>
<dbReference type="EMBL" id="JAKUCV010002325">
    <property type="protein sequence ID" value="KAJ4843056.1"/>
    <property type="molecule type" value="Genomic_DNA"/>
</dbReference>
<dbReference type="OrthoDB" id="407275at2759"/>
<evidence type="ECO:0000256" key="1">
    <source>
        <dbReference type="ARBA" id="ARBA00001974"/>
    </source>
</evidence>
<organism evidence="9 10">
    <name type="scientific">Turnera subulata</name>
    <dbReference type="NCBI Taxonomy" id="218843"/>
    <lineage>
        <taxon>Eukaryota</taxon>
        <taxon>Viridiplantae</taxon>
        <taxon>Streptophyta</taxon>
        <taxon>Embryophyta</taxon>
        <taxon>Tracheophyta</taxon>
        <taxon>Spermatophyta</taxon>
        <taxon>Magnoliopsida</taxon>
        <taxon>eudicotyledons</taxon>
        <taxon>Gunneridae</taxon>
        <taxon>Pentapetalae</taxon>
        <taxon>rosids</taxon>
        <taxon>fabids</taxon>
        <taxon>Malpighiales</taxon>
        <taxon>Passifloraceae</taxon>
        <taxon>Turnera</taxon>
    </lineage>
</organism>
<comment type="caution">
    <text evidence="9">The sequence shown here is derived from an EMBL/GenBank/DDBJ whole genome shotgun (WGS) entry which is preliminary data.</text>
</comment>
<evidence type="ECO:0000256" key="2">
    <source>
        <dbReference type="ARBA" id="ARBA00005466"/>
    </source>
</evidence>
<proteinExistence type="inferred from homology"/>
<dbReference type="GO" id="GO:0016491">
    <property type="term" value="F:oxidoreductase activity"/>
    <property type="evidence" value="ECO:0007669"/>
    <property type="project" value="InterPro"/>
</dbReference>
<name>A0A9Q0G4N5_9ROSI</name>